<dbReference type="EMBL" id="JBEDUW010000001">
    <property type="protein sequence ID" value="KAK9951614.1"/>
    <property type="molecule type" value="Genomic_DNA"/>
</dbReference>
<feature type="region of interest" description="Disordered" evidence="1">
    <location>
        <begin position="92"/>
        <end position="121"/>
    </location>
</feature>
<reference evidence="3 4" key="1">
    <citation type="journal article" date="2023" name="G3 (Bethesda)">
        <title>A chromosome-length genome assembly and annotation of blackberry (Rubus argutus, cv. 'Hillquist').</title>
        <authorList>
            <person name="Bruna T."/>
            <person name="Aryal R."/>
            <person name="Dudchenko O."/>
            <person name="Sargent D.J."/>
            <person name="Mead D."/>
            <person name="Buti M."/>
            <person name="Cavallini A."/>
            <person name="Hytonen T."/>
            <person name="Andres J."/>
            <person name="Pham M."/>
            <person name="Weisz D."/>
            <person name="Mascagni F."/>
            <person name="Usai G."/>
            <person name="Natali L."/>
            <person name="Bassil N."/>
            <person name="Fernandez G.E."/>
            <person name="Lomsadze A."/>
            <person name="Armour M."/>
            <person name="Olukolu B."/>
            <person name="Poorten T."/>
            <person name="Britton C."/>
            <person name="Davik J."/>
            <person name="Ashrafi H."/>
            <person name="Aiden E.L."/>
            <person name="Borodovsky M."/>
            <person name="Worthington M."/>
        </authorList>
    </citation>
    <scope>NUCLEOTIDE SEQUENCE [LARGE SCALE GENOMIC DNA]</scope>
    <source>
        <strain evidence="3">PI 553951</strain>
    </source>
</reference>
<evidence type="ECO:0000313" key="2">
    <source>
        <dbReference type="EMBL" id="KAK9951614.1"/>
    </source>
</evidence>
<accession>A0AAW1YSC7</accession>
<sequence>MASQPFTLASYNLADSSLASSSSCLNQSHRLIYFQAPAILCLYKEPKAAATKSLQPLPTAIKPKHSSACAQAPNQILASSPSPISANSIITNCPQREERNQIEKRKKPAAAQSIRRARAPP</sequence>
<evidence type="ECO:0000313" key="4">
    <source>
        <dbReference type="Proteomes" id="UP001457282"/>
    </source>
</evidence>
<proteinExistence type="predicted"/>
<keyword evidence="4" id="KW-1185">Reference proteome</keyword>
<protein>
    <submittedName>
        <fullName evidence="3">Uncharacterized protein</fullName>
    </submittedName>
</protein>
<dbReference type="AlphaFoldDB" id="A0AAW1YSC7"/>
<comment type="caution">
    <text evidence="3">The sequence shown here is derived from an EMBL/GenBank/DDBJ whole genome shotgun (WGS) entry which is preliminary data.</text>
</comment>
<organism evidence="3 4">
    <name type="scientific">Rubus argutus</name>
    <name type="common">Southern blackberry</name>
    <dbReference type="NCBI Taxonomy" id="59490"/>
    <lineage>
        <taxon>Eukaryota</taxon>
        <taxon>Viridiplantae</taxon>
        <taxon>Streptophyta</taxon>
        <taxon>Embryophyta</taxon>
        <taxon>Tracheophyta</taxon>
        <taxon>Spermatophyta</taxon>
        <taxon>Magnoliopsida</taxon>
        <taxon>eudicotyledons</taxon>
        <taxon>Gunneridae</taxon>
        <taxon>Pentapetalae</taxon>
        <taxon>rosids</taxon>
        <taxon>fabids</taxon>
        <taxon>Rosales</taxon>
        <taxon>Rosaceae</taxon>
        <taxon>Rosoideae</taxon>
        <taxon>Rosoideae incertae sedis</taxon>
        <taxon>Rubus</taxon>
    </lineage>
</organism>
<evidence type="ECO:0000313" key="3">
    <source>
        <dbReference type="EMBL" id="KAK9951615.1"/>
    </source>
</evidence>
<dbReference type="Proteomes" id="UP001457282">
    <property type="component" value="Unassembled WGS sequence"/>
</dbReference>
<gene>
    <name evidence="2" type="ORF">M0R45_007052</name>
    <name evidence="3" type="ORF">M0R45_007053</name>
</gene>
<evidence type="ECO:0000256" key="1">
    <source>
        <dbReference type="SAM" id="MobiDB-lite"/>
    </source>
</evidence>
<name>A0AAW1YSC7_RUBAR</name>
<dbReference type="EMBL" id="JBEDUW010000001">
    <property type="protein sequence ID" value="KAK9951615.1"/>
    <property type="molecule type" value="Genomic_DNA"/>
</dbReference>